<sequence>MTQSDNFLPLEPQAQEQVSNPDPDHPQATSPKDQRAGRPHFIGIKHPQVEAVHTFQDRDTSKKLETTSPDGSEDKFSNGGKKVPIIKHMSLKFILMANQDSPPDENGDLKAAPVVTVLF</sequence>
<reference evidence="1" key="1">
    <citation type="submission" date="2022-04" db="EMBL/GenBank/DDBJ databases">
        <title>Genome of the entomopathogenic fungus Entomophthora muscae.</title>
        <authorList>
            <person name="Elya C."/>
            <person name="Lovett B.R."/>
            <person name="Lee E."/>
            <person name="Macias A.M."/>
            <person name="Hajek A.E."/>
            <person name="De Bivort B.L."/>
            <person name="Kasson M.T."/>
            <person name="De Fine Licht H.H."/>
            <person name="Stajich J.E."/>
        </authorList>
    </citation>
    <scope>NUCLEOTIDE SEQUENCE</scope>
    <source>
        <strain evidence="1">Berkeley</strain>
    </source>
</reference>
<comment type="caution">
    <text evidence="1">The sequence shown here is derived from an EMBL/GenBank/DDBJ whole genome shotgun (WGS) entry which is preliminary data.</text>
</comment>
<proteinExistence type="predicted"/>
<dbReference type="EMBL" id="QTSX02004987">
    <property type="protein sequence ID" value="KAJ9062869.1"/>
    <property type="molecule type" value="Genomic_DNA"/>
</dbReference>
<evidence type="ECO:0000313" key="1">
    <source>
        <dbReference type="EMBL" id="KAJ9062869.1"/>
    </source>
</evidence>
<organism evidence="1 2">
    <name type="scientific">Entomophthora muscae</name>
    <dbReference type="NCBI Taxonomy" id="34485"/>
    <lineage>
        <taxon>Eukaryota</taxon>
        <taxon>Fungi</taxon>
        <taxon>Fungi incertae sedis</taxon>
        <taxon>Zoopagomycota</taxon>
        <taxon>Entomophthoromycotina</taxon>
        <taxon>Entomophthoromycetes</taxon>
        <taxon>Entomophthorales</taxon>
        <taxon>Entomophthoraceae</taxon>
        <taxon>Entomophthora</taxon>
    </lineage>
</organism>
<accession>A0ACC2SKE9</accession>
<keyword evidence="2" id="KW-1185">Reference proteome</keyword>
<protein>
    <submittedName>
        <fullName evidence="1">Uncharacterized protein</fullName>
    </submittedName>
</protein>
<gene>
    <name evidence="1" type="ORF">DSO57_1005991</name>
</gene>
<evidence type="ECO:0000313" key="2">
    <source>
        <dbReference type="Proteomes" id="UP001165960"/>
    </source>
</evidence>
<name>A0ACC2SKE9_9FUNG</name>
<dbReference type="Proteomes" id="UP001165960">
    <property type="component" value="Unassembled WGS sequence"/>
</dbReference>